<evidence type="ECO:0008006" key="4">
    <source>
        <dbReference type="Google" id="ProtNLM"/>
    </source>
</evidence>
<organism evidence="2 3">
    <name type="scientific">Lysobacter daejeonensis GH1-9</name>
    <dbReference type="NCBI Taxonomy" id="1385517"/>
    <lineage>
        <taxon>Bacteria</taxon>
        <taxon>Pseudomonadati</taxon>
        <taxon>Pseudomonadota</taxon>
        <taxon>Gammaproteobacteria</taxon>
        <taxon>Lysobacterales</taxon>
        <taxon>Lysobacteraceae</taxon>
        <taxon>Aerolutibacter</taxon>
    </lineage>
</organism>
<evidence type="ECO:0000256" key="1">
    <source>
        <dbReference type="SAM" id="MobiDB-lite"/>
    </source>
</evidence>
<evidence type="ECO:0000313" key="2">
    <source>
        <dbReference type="EMBL" id="KGM55991.1"/>
    </source>
</evidence>
<dbReference type="eggNOG" id="ENOG5032UIN">
    <property type="taxonomic scope" value="Bacteria"/>
</dbReference>
<comment type="caution">
    <text evidence="2">The sequence shown here is derived from an EMBL/GenBank/DDBJ whole genome shotgun (WGS) entry which is preliminary data.</text>
</comment>
<accession>A0A0A0EYG3</accession>
<dbReference type="RefSeq" id="WP_036134016.1">
    <property type="nucleotide sequence ID" value="NZ_AVPU01000002.1"/>
</dbReference>
<keyword evidence="3" id="KW-1185">Reference proteome</keyword>
<dbReference type="OrthoDB" id="8545738at2"/>
<feature type="region of interest" description="Disordered" evidence="1">
    <location>
        <begin position="187"/>
        <end position="215"/>
    </location>
</feature>
<gene>
    <name evidence="2" type="ORF">N800_10215</name>
</gene>
<dbReference type="Proteomes" id="UP000029998">
    <property type="component" value="Unassembled WGS sequence"/>
</dbReference>
<protein>
    <recommendedName>
        <fullName evidence="4">Phasin domain-containing protein</fullName>
    </recommendedName>
</protein>
<dbReference type="STRING" id="1385517.N800_10215"/>
<dbReference type="AlphaFoldDB" id="A0A0A0EYG3"/>
<name>A0A0A0EYG3_9GAMM</name>
<sequence>MTKENEKRDPGVLQMKDDGRPEPDQVADAIMQGVTHSAVTAHVFASPSWAGLDLTSCVHSLRDQVKAVNGGDLAGLESMLLGQAVALSAMFNACVQRAATAMGTHPKLMEQYMRLGLKAQSQCRTTLETIAEIKNPRPVAFVKQANIANGHQQVNNGVATDRDHARGEENPFAPNKLLEGGNVARLDTRTTRASGGDDSTLETVGTRDRAANGRG</sequence>
<feature type="compositionally biased region" description="Basic and acidic residues" evidence="1">
    <location>
        <begin position="1"/>
        <end position="23"/>
    </location>
</feature>
<dbReference type="EMBL" id="AVPU01000002">
    <property type="protein sequence ID" value="KGM55991.1"/>
    <property type="molecule type" value="Genomic_DNA"/>
</dbReference>
<proteinExistence type="predicted"/>
<reference evidence="2 3" key="1">
    <citation type="submission" date="2013-08" db="EMBL/GenBank/DDBJ databases">
        <title>Genome sequencing of Lysobacter.</title>
        <authorList>
            <person name="Zhang S."/>
            <person name="Wang G."/>
        </authorList>
    </citation>
    <scope>NUCLEOTIDE SEQUENCE [LARGE SCALE GENOMIC DNA]</scope>
    <source>
        <strain evidence="2 3">GH1-9</strain>
    </source>
</reference>
<evidence type="ECO:0000313" key="3">
    <source>
        <dbReference type="Proteomes" id="UP000029998"/>
    </source>
</evidence>
<feature type="region of interest" description="Disordered" evidence="1">
    <location>
        <begin position="1"/>
        <end position="24"/>
    </location>
</feature>
<feature type="compositionally biased region" description="Basic and acidic residues" evidence="1">
    <location>
        <begin position="205"/>
        <end position="215"/>
    </location>
</feature>